<sequence length="123" mass="13426">MHDVGKVPCSSRNCDEHPRPAPALLLRLTPGGSTRDHHDSIATGCQSKATIVTRRDVFRRGRKQLLLLGGVSQLASLIDASRRGETAGREMSSEALERAIYTHSPSTRWQITTLRAHLIACGS</sequence>
<organism evidence="1 2">
    <name type="scientific">Purpureocillium takamizusanense</name>
    <dbReference type="NCBI Taxonomy" id="2060973"/>
    <lineage>
        <taxon>Eukaryota</taxon>
        <taxon>Fungi</taxon>
        <taxon>Dikarya</taxon>
        <taxon>Ascomycota</taxon>
        <taxon>Pezizomycotina</taxon>
        <taxon>Sordariomycetes</taxon>
        <taxon>Hypocreomycetidae</taxon>
        <taxon>Hypocreales</taxon>
        <taxon>Ophiocordycipitaceae</taxon>
        <taxon>Purpureocillium</taxon>
    </lineage>
</organism>
<evidence type="ECO:0000313" key="1">
    <source>
        <dbReference type="EMBL" id="UNI14338.1"/>
    </source>
</evidence>
<evidence type="ECO:0000313" key="2">
    <source>
        <dbReference type="Proteomes" id="UP000829364"/>
    </source>
</evidence>
<dbReference type="GeneID" id="72062939"/>
<dbReference type="Proteomes" id="UP000829364">
    <property type="component" value="Chromosome 1"/>
</dbReference>
<name>A0A9Q8Q8C6_9HYPO</name>
<protein>
    <submittedName>
        <fullName evidence="1">Uncharacterized protein</fullName>
    </submittedName>
</protein>
<proteinExistence type="predicted"/>
<dbReference type="RefSeq" id="XP_047837819.1">
    <property type="nucleotide sequence ID" value="XM_047981858.1"/>
</dbReference>
<keyword evidence="2" id="KW-1185">Reference proteome</keyword>
<reference evidence="1" key="1">
    <citation type="submission" date="2021-11" db="EMBL/GenBank/DDBJ databases">
        <title>Purpureocillium_takamizusanense_genome.</title>
        <authorList>
            <person name="Nguyen N.-H."/>
        </authorList>
    </citation>
    <scope>NUCLEOTIDE SEQUENCE</scope>
    <source>
        <strain evidence="1">PT3</strain>
    </source>
</reference>
<dbReference type="KEGG" id="ptkz:JDV02_000975"/>
<dbReference type="AlphaFoldDB" id="A0A9Q8Q8C6"/>
<gene>
    <name evidence="1" type="ORF">JDV02_000975</name>
</gene>
<accession>A0A9Q8Q8C6</accession>
<dbReference type="EMBL" id="CP086354">
    <property type="protein sequence ID" value="UNI14338.1"/>
    <property type="molecule type" value="Genomic_DNA"/>
</dbReference>